<dbReference type="RefSeq" id="WP_197525330.1">
    <property type="nucleotide sequence ID" value="NZ_SJPQ01000001.1"/>
</dbReference>
<dbReference type="EMBL" id="SJPQ01000001">
    <property type="protein sequence ID" value="TWT89889.1"/>
    <property type="molecule type" value="Genomic_DNA"/>
</dbReference>
<sequence>MQINPAAVIALVVLFIAALIATNGVAVVEPGTVGVVSHFGDVQDESLQPGLHFKVPVMTDVIPVNTRVKKVEEAATASSKDLQIVTSKIALNYRIDSGQAGKIFKELGLDYPITIVQPALQESIKATSAKYTAEELITKRAEVAQEMEEDLIARLSSKSIIPTDLSIIDFNFSKEFNDAIEQKQVAQQAALRASNELERIRIEAKQDQTKAEGIAQAELARARAEAEAQQMLRETISAELLQLRAIEKWDGVLPVYTGGGESPMPFLSMPSAGAPR</sequence>
<name>A0A5C5ZQY0_9BACT</name>
<evidence type="ECO:0000259" key="3">
    <source>
        <dbReference type="SMART" id="SM00244"/>
    </source>
</evidence>
<dbReference type="AlphaFoldDB" id="A0A5C5ZQY0"/>
<organism evidence="4 5">
    <name type="scientific">Pseudobythopirellula maris</name>
    <dbReference type="NCBI Taxonomy" id="2527991"/>
    <lineage>
        <taxon>Bacteria</taxon>
        <taxon>Pseudomonadati</taxon>
        <taxon>Planctomycetota</taxon>
        <taxon>Planctomycetia</taxon>
        <taxon>Pirellulales</taxon>
        <taxon>Lacipirellulaceae</taxon>
        <taxon>Pseudobythopirellula</taxon>
    </lineage>
</organism>
<gene>
    <name evidence="4" type="ORF">Mal64_02710</name>
</gene>
<accession>A0A5C5ZQY0</accession>
<protein>
    <submittedName>
        <fullName evidence="4">SPFH domain / Band 7 family protein</fullName>
    </submittedName>
</protein>
<dbReference type="SMART" id="SM00244">
    <property type="entry name" value="PHB"/>
    <property type="match status" value="1"/>
</dbReference>
<proteinExistence type="predicted"/>
<dbReference type="Gene3D" id="3.30.479.30">
    <property type="entry name" value="Band 7 domain"/>
    <property type="match status" value="1"/>
</dbReference>
<dbReference type="InterPro" id="IPR001107">
    <property type="entry name" value="Band_7"/>
</dbReference>
<dbReference type="PANTHER" id="PTHR23222:SF0">
    <property type="entry name" value="PROHIBITIN 1"/>
    <property type="match status" value="1"/>
</dbReference>
<dbReference type="Proteomes" id="UP000315440">
    <property type="component" value="Unassembled WGS sequence"/>
</dbReference>
<feature type="domain" description="Band 7" evidence="3">
    <location>
        <begin position="23"/>
        <end position="184"/>
    </location>
</feature>
<dbReference type="PRINTS" id="PR00679">
    <property type="entry name" value="PROHIBITIN"/>
</dbReference>
<dbReference type="CDD" id="cd03401">
    <property type="entry name" value="SPFH_prohibitin"/>
    <property type="match status" value="1"/>
</dbReference>
<dbReference type="InterPro" id="IPR036013">
    <property type="entry name" value="Band_7/SPFH_dom_sf"/>
</dbReference>
<dbReference type="GO" id="GO:0016020">
    <property type="term" value="C:membrane"/>
    <property type="evidence" value="ECO:0007669"/>
    <property type="project" value="UniProtKB-SubCell"/>
</dbReference>
<comment type="caution">
    <text evidence="4">The sequence shown here is derived from an EMBL/GenBank/DDBJ whole genome shotgun (WGS) entry which is preliminary data.</text>
</comment>
<evidence type="ECO:0000313" key="5">
    <source>
        <dbReference type="Proteomes" id="UP000315440"/>
    </source>
</evidence>
<reference evidence="4 5" key="1">
    <citation type="submission" date="2019-02" db="EMBL/GenBank/DDBJ databases">
        <title>Deep-cultivation of Planctomycetes and their phenomic and genomic characterization uncovers novel biology.</title>
        <authorList>
            <person name="Wiegand S."/>
            <person name="Jogler M."/>
            <person name="Boedeker C."/>
            <person name="Pinto D."/>
            <person name="Vollmers J."/>
            <person name="Rivas-Marin E."/>
            <person name="Kohn T."/>
            <person name="Peeters S.H."/>
            <person name="Heuer A."/>
            <person name="Rast P."/>
            <person name="Oberbeckmann S."/>
            <person name="Bunk B."/>
            <person name="Jeske O."/>
            <person name="Meyerdierks A."/>
            <person name="Storesund J.E."/>
            <person name="Kallscheuer N."/>
            <person name="Luecker S."/>
            <person name="Lage O.M."/>
            <person name="Pohl T."/>
            <person name="Merkel B.J."/>
            <person name="Hornburger P."/>
            <person name="Mueller R.-W."/>
            <person name="Bruemmer F."/>
            <person name="Labrenz M."/>
            <person name="Spormann A.M."/>
            <person name="Op Den Camp H."/>
            <person name="Overmann J."/>
            <person name="Amann R."/>
            <person name="Jetten M.S.M."/>
            <person name="Mascher T."/>
            <person name="Medema M.H."/>
            <person name="Devos D.P."/>
            <person name="Kaster A.-K."/>
            <person name="Ovreas L."/>
            <person name="Rohde M."/>
            <person name="Galperin M.Y."/>
            <person name="Jogler C."/>
        </authorList>
    </citation>
    <scope>NUCLEOTIDE SEQUENCE [LARGE SCALE GENOMIC DNA]</scope>
    <source>
        <strain evidence="4 5">Mal64</strain>
    </source>
</reference>
<evidence type="ECO:0000256" key="1">
    <source>
        <dbReference type="ARBA" id="ARBA00004167"/>
    </source>
</evidence>
<keyword evidence="5" id="KW-1185">Reference proteome</keyword>
<evidence type="ECO:0000256" key="2">
    <source>
        <dbReference type="SAM" id="Coils"/>
    </source>
</evidence>
<keyword evidence="2" id="KW-0175">Coiled coil</keyword>
<dbReference type="Pfam" id="PF01145">
    <property type="entry name" value="Band_7"/>
    <property type="match status" value="1"/>
</dbReference>
<dbReference type="SUPFAM" id="SSF117892">
    <property type="entry name" value="Band 7/SPFH domain"/>
    <property type="match status" value="1"/>
</dbReference>
<evidence type="ECO:0000313" key="4">
    <source>
        <dbReference type="EMBL" id="TWT89889.1"/>
    </source>
</evidence>
<comment type="subcellular location">
    <subcellularLocation>
        <location evidence="1">Membrane</location>
        <topology evidence="1">Single-pass membrane protein</topology>
    </subcellularLocation>
</comment>
<dbReference type="InterPro" id="IPR000163">
    <property type="entry name" value="Prohibitin"/>
</dbReference>
<dbReference type="PANTHER" id="PTHR23222">
    <property type="entry name" value="PROHIBITIN"/>
    <property type="match status" value="1"/>
</dbReference>
<feature type="coiled-coil region" evidence="2">
    <location>
        <begin position="183"/>
        <end position="234"/>
    </location>
</feature>